<gene>
    <name evidence="9" type="ORF">MNOR_LOCUS22561</name>
</gene>
<dbReference type="Pfam" id="PF08240">
    <property type="entry name" value="ADH_N"/>
    <property type="match status" value="1"/>
</dbReference>
<keyword evidence="5" id="KW-0560">Oxidoreductase</keyword>
<evidence type="ECO:0000259" key="7">
    <source>
        <dbReference type="Pfam" id="PF00107"/>
    </source>
</evidence>
<comment type="similarity">
    <text evidence="2 6">Belongs to the zinc-containing alcohol dehydrogenase family.</text>
</comment>
<feature type="domain" description="Alcohol dehydrogenase-like N-terminal" evidence="8">
    <location>
        <begin position="33"/>
        <end position="144"/>
    </location>
</feature>
<comment type="cofactor">
    <cofactor evidence="1 6">
        <name>Zn(2+)</name>
        <dbReference type="ChEBI" id="CHEBI:29105"/>
    </cofactor>
</comment>
<dbReference type="SUPFAM" id="SSF50129">
    <property type="entry name" value="GroES-like"/>
    <property type="match status" value="1"/>
</dbReference>
<comment type="caution">
    <text evidence="9">The sequence shown here is derived from an EMBL/GenBank/DDBJ whole genome shotgun (WGS) entry which is preliminary data.</text>
</comment>
<reference evidence="9 10" key="1">
    <citation type="submission" date="2024-05" db="EMBL/GenBank/DDBJ databases">
        <authorList>
            <person name="Wallberg A."/>
        </authorList>
    </citation>
    <scope>NUCLEOTIDE SEQUENCE [LARGE SCALE GENOMIC DNA]</scope>
</reference>
<dbReference type="Gene3D" id="3.40.50.720">
    <property type="entry name" value="NAD(P)-binding Rossmann-like Domain"/>
    <property type="match status" value="1"/>
</dbReference>
<dbReference type="AlphaFoldDB" id="A0AAV2RC84"/>
<evidence type="ECO:0000256" key="1">
    <source>
        <dbReference type="ARBA" id="ARBA00001947"/>
    </source>
</evidence>
<evidence type="ECO:0000256" key="6">
    <source>
        <dbReference type="RuleBase" id="RU361277"/>
    </source>
</evidence>
<accession>A0AAV2RC84</accession>
<sequence>MGKGDVECNATLFTGVGQPPVYQKLDRPQLKHEEDVIIKVIKTSVCGTDLHILQGNVFTCLPGTRIGHEGIGEIVERGSKVTKHEIGERVLCQCITNCGNCKNCAKEFYGHCVNAGWLIGNRIDGMQGEYARVPYANTSCYKIPMHVYNTPIEDGILLACDVIPTGLEVGLLDGRIKENMSLAIIGMGPVGIATLMCAEMYKPREVYFVDLNPFRLDIAESLKSLPGFANTKLVKIHNTLDDAAKQIMTLTKNAGVDLVVEAIGIPKGWEISQNVVRPGGHIALLGVHGKPGEINLERMWYKNFKMTAGLVHGYTTQMLIDKIVNRSLPAETLITHRMKLSQVEDAYKVFKSGINCLKIILVADDEWDNQKYNKITHWD</sequence>
<dbReference type="GO" id="GO:0008270">
    <property type="term" value="F:zinc ion binding"/>
    <property type="evidence" value="ECO:0007669"/>
    <property type="project" value="InterPro"/>
</dbReference>
<dbReference type="InterPro" id="IPR013154">
    <property type="entry name" value="ADH-like_N"/>
</dbReference>
<evidence type="ECO:0000259" key="8">
    <source>
        <dbReference type="Pfam" id="PF08240"/>
    </source>
</evidence>
<feature type="domain" description="Alcohol dehydrogenase-like C-terminal" evidence="7">
    <location>
        <begin position="189"/>
        <end position="310"/>
    </location>
</feature>
<evidence type="ECO:0000313" key="10">
    <source>
        <dbReference type="Proteomes" id="UP001497623"/>
    </source>
</evidence>
<evidence type="ECO:0000256" key="5">
    <source>
        <dbReference type="ARBA" id="ARBA00023002"/>
    </source>
</evidence>
<dbReference type="PROSITE" id="PS00059">
    <property type="entry name" value="ADH_ZINC"/>
    <property type="match status" value="1"/>
</dbReference>
<keyword evidence="4 6" id="KW-0862">Zinc</keyword>
<evidence type="ECO:0000256" key="3">
    <source>
        <dbReference type="ARBA" id="ARBA00022723"/>
    </source>
</evidence>
<dbReference type="EMBL" id="CAXKWB010019132">
    <property type="protein sequence ID" value="CAL4121679.1"/>
    <property type="molecule type" value="Genomic_DNA"/>
</dbReference>
<evidence type="ECO:0000256" key="4">
    <source>
        <dbReference type="ARBA" id="ARBA00022833"/>
    </source>
</evidence>
<dbReference type="InterPro" id="IPR036291">
    <property type="entry name" value="NAD(P)-bd_dom_sf"/>
</dbReference>
<dbReference type="GO" id="GO:0016491">
    <property type="term" value="F:oxidoreductase activity"/>
    <property type="evidence" value="ECO:0007669"/>
    <property type="project" value="UniProtKB-KW"/>
</dbReference>
<dbReference type="Proteomes" id="UP001497623">
    <property type="component" value="Unassembled WGS sequence"/>
</dbReference>
<name>A0AAV2RC84_MEGNR</name>
<evidence type="ECO:0000313" key="9">
    <source>
        <dbReference type="EMBL" id="CAL4121679.1"/>
    </source>
</evidence>
<dbReference type="Pfam" id="PF00107">
    <property type="entry name" value="ADH_zinc_N"/>
    <property type="match status" value="1"/>
</dbReference>
<dbReference type="Gene3D" id="3.90.180.10">
    <property type="entry name" value="Medium-chain alcohol dehydrogenases, catalytic domain"/>
    <property type="match status" value="1"/>
</dbReference>
<dbReference type="InterPro" id="IPR011032">
    <property type="entry name" value="GroES-like_sf"/>
</dbReference>
<dbReference type="PANTHER" id="PTHR42813:SF4">
    <property type="entry name" value="NADP-DEPENDENT ISOPROPANOL DEHYDROGENASE"/>
    <property type="match status" value="1"/>
</dbReference>
<keyword evidence="3 6" id="KW-0479">Metal-binding</keyword>
<keyword evidence="10" id="KW-1185">Reference proteome</keyword>
<dbReference type="InterPro" id="IPR002328">
    <property type="entry name" value="ADH_Zn_CS"/>
</dbReference>
<dbReference type="InterPro" id="IPR013149">
    <property type="entry name" value="ADH-like_C"/>
</dbReference>
<protein>
    <recommendedName>
        <fullName evidence="11">Alcohol dehydrogenase</fullName>
    </recommendedName>
</protein>
<dbReference type="SUPFAM" id="SSF51735">
    <property type="entry name" value="NAD(P)-binding Rossmann-fold domains"/>
    <property type="match status" value="1"/>
</dbReference>
<dbReference type="PANTHER" id="PTHR42813">
    <property type="entry name" value="ZINC-TYPE ALCOHOL DEHYDROGENASE-LIKE"/>
    <property type="match status" value="1"/>
</dbReference>
<proteinExistence type="inferred from homology"/>
<evidence type="ECO:0000256" key="2">
    <source>
        <dbReference type="ARBA" id="ARBA00008072"/>
    </source>
</evidence>
<evidence type="ECO:0008006" key="11">
    <source>
        <dbReference type="Google" id="ProtNLM"/>
    </source>
</evidence>
<organism evidence="9 10">
    <name type="scientific">Meganyctiphanes norvegica</name>
    <name type="common">Northern krill</name>
    <name type="synonym">Thysanopoda norvegica</name>
    <dbReference type="NCBI Taxonomy" id="48144"/>
    <lineage>
        <taxon>Eukaryota</taxon>
        <taxon>Metazoa</taxon>
        <taxon>Ecdysozoa</taxon>
        <taxon>Arthropoda</taxon>
        <taxon>Crustacea</taxon>
        <taxon>Multicrustacea</taxon>
        <taxon>Malacostraca</taxon>
        <taxon>Eumalacostraca</taxon>
        <taxon>Eucarida</taxon>
        <taxon>Euphausiacea</taxon>
        <taxon>Euphausiidae</taxon>
        <taxon>Meganyctiphanes</taxon>
    </lineage>
</organism>